<sequence length="301" mass="33489">MEVATATEASAPAASGGATRRNHPFPWLDAAISEPFYFLHLVAFFTYFAARSTALSADNGGELHGHLLRREIQAALVFLVLFVVKIVKEETWETFIADSLLYAKGLLLAVTLVIDYWLALCYFLGFVVIYAVSQQPPYDDLGMYVLCIYVEFRTSFSATCIQASSILPELSNIFSNKNISFGIIDLGHFPNAAAKFGISMWDHLPTYILFDKATEVARFPEITSESKVFVPKVTKKLLCQHFDLDRRLIEYLSRSAVNSDTISPLSPLSRNLFGSPPFPSVSGLHGRPSALLCFHFIICHS</sequence>
<comment type="caution">
    <text evidence="2">The sequence shown here is derived from an EMBL/GenBank/DDBJ whole genome shotgun (WGS) entry which is preliminary data.</text>
</comment>
<evidence type="ECO:0000313" key="3">
    <source>
        <dbReference type="Proteomes" id="UP001054889"/>
    </source>
</evidence>
<evidence type="ECO:0008006" key="4">
    <source>
        <dbReference type="Google" id="ProtNLM"/>
    </source>
</evidence>
<proteinExistence type="predicted"/>
<reference evidence="2" key="1">
    <citation type="journal article" date="2018" name="DNA Res.">
        <title>Multiple hybrid de novo genome assembly of finger millet, an orphan allotetraploid crop.</title>
        <authorList>
            <person name="Hatakeyama M."/>
            <person name="Aluri S."/>
            <person name="Balachadran M.T."/>
            <person name="Sivarajan S.R."/>
            <person name="Patrignani A."/>
            <person name="Gruter S."/>
            <person name="Poveda L."/>
            <person name="Shimizu-Inatsugi R."/>
            <person name="Baeten J."/>
            <person name="Francoijs K.J."/>
            <person name="Nataraja K.N."/>
            <person name="Reddy Y.A.N."/>
            <person name="Phadnis S."/>
            <person name="Ravikumar R.L."/>
            <person name="Schlapbach R."/>
            <person name="Sreeman S.M."/>
            <person name="Shimizu K.K."/>
        </authorList>
    </citation>
    <scope>NUCLEOTIDE SEQUENCE</scope>
</reference>
<dbReference type="Gene3D" id="3.40.30.10">
    <property type="entry name" value="Glutaredoxin"/>
    <property type="match status" value="1"/>
</dbReference>
<organism evidence="2 3">
    <name type="scientific">Eleusine coracana subsp. coracana</name>
    <dbReference type="NCBI Taxonomy" id="191504"/>
    <lineage>
        <taxon>Eukaryota</taxon>
        <taxon>Viridiplantae</taxon>
        <taxon>Streptophyta</taxon>
        <taxon>Embryophyta</taxon>
        <taxon>Tracheophyta</taxon>
        <taxon>Spermatophyta</taxon>
        <taxon>Magnoliopsida</taxon>
        <taxon>Liliopsida</taxon>
        <taxon>Poales</taxon>
        <taxon>Poaceae</taxon>
        <taxon>PACMAD clade</taxon>
        <taxon>Chloridoideae</taxon>
        <taxon>Cynodonteae</taxon>
        <taxon>Eleusininae</taxon>
        <taxon>Eleusine</taxon>
    </lineage>
</organism>
<gene>
    <name evidence="2" type="primary">ga24086</name>
    <name evidence="2" type="ORF">PR202_ga24086</name>
</gene>
<feature type="transmembrane region" description="Helical" evidence="1">
    <location>
        <begin position="107"/>
        <end position="132"/>
    </location>
</feature>
<keyword evidence="1" id="KW-0472">Membrane</keyword>
<keyword evidence="3" id="KW-1185">Reference proteome</keyword>
<dbReference type="SUPFAM" id="SSF52833">
    <property type="entry name" value="Thioredoxin-like"/>
    <property type="match status" value="1"/>
</dbReference>
<reference evidence="2" key="2">
    <citation type="submission" date="2021-12" db="EMBL/GenBank/DDBJ databases">
        <title>Resequencing data analysis of finger millet.</title>
        <authorList>
            <person name="Hatakeyama M."/>
            <person name="Aluri S."/>
            <person name="Balachadran M.T."/>
            <person name="Sivarajan S.R."/>
            <person name="Poveda L."/>
            <person name="Shimizu-Inatsugi R."/>
            <person name="Schlapbach R."/>
            <person name="Sreeman S.M."/>
            <person name="Shimizu K.K."/>
        </authorList>
    </citation>
    <scope>NUCLEOTIDE SEQUENCE</scope>
</reference>
<feature type="transmembrane region" description="Helical" evidence="1">
    <location>
        <begin position="36"/>
        <end position="55"/>
    </location>
</feature>
<keyword evidence="1" id="KW-1133">Transmembrane helix</keyword>
<dbReference type="InterPro" id="IPR036249">
    <property type="entry name" value="Thioredoxin-like_sf"/>
</dbReference>
<evidence type="ECO:0000313" key="2">
    <source>
        <dbReference type="EMBL" id="GJN06363.1"/>
    </source>
</evidence>
<feature type="transmembrane region" description="Helical" evidence="1">
    <location>
        <begin position="67"/>
        <end position="87"/>
    </location>
</feature>
<dbReference type="EMBL" id="BQKI01000012">
    <property type="protein sequence ID" value="GJN06363.1"/>
    <property type="molecule type" value="Genomic_DNA"/>
</dbReference>
<dbReference type="AlphaFoldDB" id="A0AAV5D7G8"/>
<protein>
    <recommendedName>
        <fullName evidence="4">Thioredoxin-related transmembrane protein 2</fullName>
    </recommendedName>
</protein>
<accession>A0AAV5D7G8</accession>
<evidence type="ECO:0000256" key="1">
    <source>
        <dbReference type="SAM" id="Phobius"/>
    </source>
</evidence>
<keyword evidence="1" id="KW-0812">Transmembrane</keyword>
<name>A0AAV5D7G8_ELECO</name>
<dbReference type="Proteomes" id="UP001054889">
    <property type="component" value="Unassembled WGS sequence"/>
</dbReference>